<evidence type="ECO:0000313" key="2">
    <source>
        <dbReference type="Proteomes" id="UP000190166"/>
    </source>
</evidence>
<accession>A0A1T5P914</accession>
<dbReference type="PROSITE" id="PS51257">
    <property type="entry name" value="PROKAR_LIPOPROTEIN"/>
    <property type="match status" value="1"/>
</dbReference>
<organism evidence="1 2">
    <name type="scientific">Chitinophaga ginsengisegetis</name>
    <dbReference type="NCBI Taxonomy" id="393003"/>
    <lineage>
        <taxon>Bacteria</taxon>
        <taxon>Pseudomonadati</taxon>
        <taxon>Bacteroidota</taxon>
        <taxon>Chitinophagia</taxon>
        <taxon>Chitinophagales</taxon>
        <taxon>Chitinophagaceae</taxon>
        <taxon>Chitinophaga</taxon>
    </lineage>
</organism>
<name>A0A1T5P914_9BACT</name>
<dbReference type="RefSeq" id="WP_079472249.1">
    <property type="nucleotide sequence ID" value="NZ_FUZZ01000004.1"/>
</dbReference>
<dbReference type="EMBL" id="FUZZ01000004">
    <property type="protein sequence ID" value="SKD09107.1"/>
    <property type="molecule type" value="Genomic_DNA"/>
</dbReference>
<dbReference type="STRING" id="393003.SAMN05660461_4988"/>
<sequence length="284" mass="32555">MMNKYLILALGIIACNTPAKEKLHTIDYVTVGKMMDTIRPPYVIDLTNKNKRLVFIGCDHNRDSTHPQFKAIEKYFNDLRPEITFNEGGQMPDSTHFSSLNQAASTRGEPGCLKYLSDKAGIRMMNGDTEDSLEFSITLKKYPQDQLLLYYLMERLVIPYLYGAYGSEPFEKVYNKAIENWFIKEGFPVSASQKTFDGFKQLYQHYTGVPFEAKLTPEIEKFDYINGGDCRFCAIGRTSKMVRDSILLDKIDQAFNKYDRVMVTFGHGHAVALKPALKQIMDRK</sequence>
<dbReference type="AlphaFoldDB" id="A0A1T5P914"/>
<protein>
    <submittedName>
        <fullName evidence="1">Uncharacterized protein</fullName>
    </submittedName>
</protein>
<dbReference type="Proteomes" id="UP000190166">
    <property type="component" value="Unassembled WGS sequence"/>
</dbReference>
<keyword evidence="2" id="KW-1185">Reference proteome</keyword>
<gene>
    <name evidence="1" type="ORF">SAMN05660461_4988</name>
</gene>
<evidence type="ECO:0000313" key="1">
    <source>
        <dbReference type="EMBL" id="SKD09107.1"/>
    </source>
</evidence>
<reference evidence="1 2" key="1">
    <citation type="submission" date="2017-02" db="EMBL/GenBank/DDBJ databases">
        <authorList>
            <person name="Peterson S.W."/>
        </authorList>
    </citation>
    <scope>NUCLEOTIDE SEQUENCE [LARGE SCALE GENOMIC DNA]</scope>
    <source>
        <strain evidence="1 2">DSM 18108</strain>
    </source>
</reference>
<proteinExistence type="predicted"/>